<evidence type="ECO:0000313" key="6">
    <source>
        <dbReference type="EMBL" id="GAL36694.1"/>
    </source>
</evidence>
<evidence type="ECO:0000313" key="7">
    <source>
        <dbReference type="Proteomes" id="UP000029224"/>
    </source>
</evidence>
<organism evidence="6 7">
    <name type="scientific">Vibrio maritimus</name>
    <dbReference type="NCBI Taxonomy" id="990268"/>
    <lineage>
        <taxon>Bacteria</taxon>
        <taxon>Pseudomonadati</taxon>
        <taxon>Pseudomonadota</taxon>
        <taxon>Gammaproteobacteria</taxon>
        <taxon>Vibrionales</taxon>
        <taxon>Vibrionaceae</taxon>
        <taxon>Vibrio</taxon>
    </lineage>
</organism>
<gene>
    <name evidence="6" type="ORF">JCM19240_2763</name>
</gene>
<dbReference type="GO" id="GO:0043709">
    <property type="term" value="P:cell adhesion involved in single-species biofilm formation"/>
    <property type="evidence" value="ECO:0007669"/>
    <property type="project" value="TreeGrafter"/>
</dbReference>
<dbReference type="GO" id="GO:1902201">
    <property type="term" value="P:negative regulation of bacterial-type flagellum-dependent cell motility"/>
    <property type="evidence" value="ECO:0007669"/>
    <property type="project" value="TreeGrafter"/>
</dbReference>
<reference evidence="6 7" key="1">
    <citation type="submission" date="2014-09" db="EMBL/GenBank/DDBJ databases">
        <title>Vibrio maritimus JCM 19240. (C210) whole genome shotgun sequence.</title>
        <authorList>
            <person name="Sawabe T."/>
            <person name="Meirelles P."/>
            <person name="Nakanishi M."/>
            <person name="Sayaka M."/>
            <person name="Hattori M."/>
            <person name="Ohkuma M."/>
        </authorList>
    </citation>
    <scope>NUCLEOTIDE SEQUENCE [LARGE SCALE GENOMIC DNA]</scope>
    <source>
        <strain evidence="6 7">JCM 19240</strain>
    </source>
</reference>
<dbReference type="CDD" id="cd18773">
    <property type="entry name" value="PDC1_HK_sensor"/>
    <property type="match status" value="1"/>
</dbReference>
<feature type="transmembrane region" description="Helical" evidence="3">
    <location>
        <begin position="269"/>
        <end position="289"/>
    </location>
</feature>
<sequence>MHSHAKKYVFILARALILSVLLYGVAIYHSTDNLVENEQAQFRLLTKTVQDYKSTLYIMGVMFEAQVEANRGKFVDERPFDRGKIYYYDDNKTLTHNEKVISATAEKMFGSMPEMVSEPSYSLYYRSYEGQKLLSAKSFDISASVVKSAFSEKSCLATSNCAYFVSPEDLSNRLVVSDVHQDKVTGQPTITLSSPVYDGLTMIGDVNVDIYLNYFGFLSNKTFVSAKDGDKRQVIIENLRYPLKKHAFAKHFVVDDYFEFIYLIPFSKLVIDTSWLLVLLVAILFYIFVKLEELHVKRERLKLAEIAISRDELTGIYNRTILKDSALKYIKEKQGLSVIVIDGDGLKTINDTYGHHVGDEAIIHIATRMTDNFRDSDYLVRSGGDEFLVLLPGCSEQTAYQLADRLASDIESTRFGKHSLTMTISFGVSQIQRGETLQAAIQRADNLLYRDKRSKARTLNRRVRIMHKEHDYNLLKVLVLIYEHRSLTTAAAKLGKTESAVSKHLAKLREQLGDPLFIRRSSGLEPTHYLERIMPGIQRGLRSVENALKQGEVFDAPQYEHPIVIALDNTSIERFGIVILSALRAVFRNSLIELTTWRRDTYQSILDEKVQLGIQMFNEDCSKSLYQSSLFNVEMGALVGEQSDIYQWQDVFDNPCIFFEVRGWNETNHRLIRQMAQYDLSFDYKTKLDNFSLAMSVIRQENTSVVLAKHLASREGVRYIPFPEHMQTYAPVVSCIKQSDRQNPLHQKLHSVIKQAVLNSLGE</sequence>
<dbReference type="Pfam" id="PF00126">
    <property type="entry name" value="HTH_1"/>
    <property type="match status" value="1"/>
</dbReference>
<dbReference type="GO" id="GO:0052621">
    <property type="term" value="F:diguanylate cyclase activity"/>
    <property type="evidence" value="ECO:0007669"/>
    <property type="project" value="UniProtKB-EC"/>
</dbReference>
<evidence type="ECO:0000256" key="2">
    <source>
        <dbReference type="ARBA" id="ARBA00034247"/>
    </source>
</evidence>
<dbReference type="PROSITE" id="PS50931">
    <property type="entry name" value="HTH_LYSR"/>
    <property type="match status" value="1"/>
</dbReference>
<dbReference type="EMBL" id="BBMT01000012">
    <property type="protein sequence ID" value="GAL36694.1"/>
    <property type="molecule type" value="Genomic_DNA"/>
</dbReference>
<dbReference type="AlphaFoldDB" id="A0A090TD49"/>
<dbReference type="PANTHER" id="PTHR45138:SF9">
    <property type="entry name" value="DIGUANYLATE CYCLASE DGCM-RELATED"/>
    <property type="match status" value="1"/>
</dbReference>
<dbReference type="InterPro" id="IPR043128">
    <property type="entry name" value="Rev_trsase/Diguanyl_cyclase"/>
</dbReference>
<evidence type="ECO:0000256" key="1">
    <source>
        <dbReference type="ARBA" id="ARBA00012528"/>
    </source>
</evidence>
<comment type="caution">
    <text evidence="6">The sequence shown here is derived from an EMBL/GenBank/DDBJ whole genome shotgun (WGS) entry which is preliminary data.</text>
</comment>
<dbReference type="InterPro" id="IPR000847">
    <property type="entry name" value="LysR_HTH_N"/>
</dbReference>
<feature type="domain" description="GGDEF" evidence="4">
    <location>
        <begin position="334"/>
        <end position="468"/>
    </location>
</feature>
<dbReference type="GO" id="GO:0005886">
    <property type="term" value="C:plasma membrane"/>
    <property type="evidence" value="ECO:0007669"/>
    <property type="project" value="TreeGrafter"/>
</dbReference>
<keyword evidence="7" id="KW-1185">Reference proteome</keyword>
<accession>A0A090TD49</accession>
<feature type="domain" description="HTH lysR-type" evidence="5">
    <location>
        <begin position="470"/>
        <end position="527"/>
    </location>
</feature>
<keyword evidence="3" id="KW-0472">Membrane</keyword>
<protein>
    <recommendedName>
        <fullName evidence="1">diguanylate cyclase</fullName>
        <ecNumber evidence="1">2.7.7.65</ecNumber>
    </recommendedName>
</protein>
<dbReference type="InterPro" id="IPR050469">
    <property type="entry name" value="Diguanylate_Cyclase"/>
</dbReference>
<dbReference type="Gene3D" id="3.30.70.270">
    <property type="match status" value="1"/>
</dbReference>
<dbReference type="PANTHER" id="PTHR45138">
    <property type="entry name" value="REGULATORY COMPONENTS OF SENSORY TRANSDUCTION SYSTEM"/>
    <property type="match status" value="1"/>
</dbReference>
<feature type="transmembrane region" description="Helical" evidence="3">
    <location>
        <begin position="7"/>
        <end position="28"/>
    </location>
</feature>
<evidence type="ECO:0000259" key="5">
    <source>
        <dbReference type="PROSITE" id="PS50931"/>
    </source>
</evidence>
<evidence type="ECO:0000256" key="3">
    <source>
        <dbReference type="SAM" id="Phobius"/>
    </source>
</evidence>
<dbReference type="EC" id="2.7.7.65" evidence="1"/>
<dbReference type="OrthoDB" id="6395678at2"/>
<keyword evidence="3" id="KW-0812">Transmembrane</keyword>
<evidence type="ECO:0000259" key="4">
    <source>
        <dbReference type="PROSITE" id="PS50887"/>
    </source>
</evidence>
<dbReference type="CDD" id="cd01949">
    <property type="entry name" value="GGDEF"/>
    <property type="match status" value="1"/>
</dbReference>
<keyword evidence="3" id="KW-1133">Transmembrane helix</keyword>
<dbReference type="InterPro" id="IPR036390">
    <property type="entry name" value="WH_DNA-bd_sf"/>
</dbReference>
<dbReference type="InterPro" id="IPR000160">
    <property type="entry name" value="GGDEF_dom"/>
</dbReference>
<dbReference type="PROSITE" id="PS50887">
    <property type="entry name" value="GGDEF"/>
    <property type="match status" value="1"/>
</dbReference>
<dbReference type="SUPFAM" id="SSF46785">
    <property type="entry name" value="Winged helix' DNA-binding domain"/>
    <property type="match status" value="1"/>
</dbReference>
<reference evidence="6 7" key="2">
    <citation type="submission" date="2014-09" db="EMBL/GenBank/DDBJ databases">
        <authorList>
            <consortium name="NBRP consortium"/>
            <person name="Sawabe T."/>
            <person name="Meirelles P."/>
            <person name="Nakanishi M."/>
            <person name="Sayaka M."/>
            <person name="Hattori M."/>
            <person name="Ohkuma M."/>
        </authorList>
    </citation>
    <scope>NUCLEOTIDE SEQUENCE [LARGE SCALE GENOMIC DNA]</scope>
    <source>
        <strain evidence="6 7">JCM 19240</strain>
    </source>
</reference>
<dbReference type="InterPro" id="IPR036388">
    <property type="entry name" value="WH-like_DNA-bd_sf"/>
</dbReference>
<dbReference type="Pfam" id="PF00990">
    <property type="entry name" value="GGDEF"/>
    <property type="match status" value="1"/>
</dbReference>
<dbReference type="InterPro" id="IPR029787">
    <property type="entry name" value="Nucleotide_cyclase"/>
</dbReference>
<name>A0A090TD49_9VIBR</name>
<dbReference type="GO" id="GO:0003700">
    <property type="term" value="F:DNA-binding transcription factor activity"/>
    <property type="evidence" value="ECO:0007669"/>
    <property type="project" value="InterPro"/>
</dbReference>
<dbReference type="NCBIfam" id="TIGR00254">
    <property type="entry name" value="GGDEF"/>
    <property type="match status" value="1"/>
</dbReference>
<dbReference type="SMART" id="SM00267">
    <property type="entry name" value="GGDEF"/>
    <property type="match status" value="1"/>
</dbReference>
<comment type="catalytic activity">
    <reaction evidence="2">
        <text>2 GTP = 3',3'-c-di-GMP + 2 diphosphate</text>
        <dbReference type="Rhea" id="RHEA:24898"/>
        <dbReference type="ChEBI" id="CHEBI:33019"/>
        <dbReference type="ChEBI" id="CHEBI:37565"/>
        <dbReference type="ChEBI" id="CHEBI:58805"/>
        <dbReference type="EC" id="2.7.7.65"/>
    </reaction>
</comment>
<dbReference type="SUPFAM" id="SSF53850">
    <property type="entry name" value="Periplasmic binding protein-like II"/>
    <property type="match status" value="1"/>
</dbReference>
<dbReference type="SUPFAM" id="SSF55073">
    <property type="entry name" value="Nucleotide cyclase"/>
    <property type="match status" value="1"/>
</dbReference>
<dbReference type="Gene3D" id="1.10.10.10">
    <property type="entry name" value="Winged helix-like DNA-binding domain superfamily/Winged helix DNA-binding domain"/>
    <property type="match status" value="1"/>
</dbReference>
<dbReference type="Proteomes" id="UP000029224">
    <property type="component" value="Unassembled WGS sequence"/>
</dbReference>
<proteinExistence type="predicted"/>